<dbReference type="RefSeq" id="WP_166323494.1">
    <property type="nucleotide sequence ID" value="NZ_CP049934.1"/>
</dbReference>
<dbReference type="AlphaFoldDB" id="A0A6G8FJ14"/>
<dbReference type="PANTHER" id="PTHR43582">
    <property type="entry name" value="LINEARMYCIN RESISTANCE ATP-BINDING PROTEIN LNRL"/>
    <property type="match status" value="1"/>
</dbReference>
<evidence type="ECO:0000313" key="3">
    <source>
        <dbReference type="Proteomes" id="UP000501387"/>
    </source>
</evidence>
<dbReference type="GO" id="GO:0016887">
    <property type="term" value="F:ATP hydrolysis activity"/>
    <property type="evidence" value="ECO:0007669"/>
    <property type="project" value="InterPro"/>
</dbReference>
<sequence length="206" mass="22219">MQLFASFYEVARDPADIIAEVDLEDAANIKVKHLSGGQERRLLIGIALIGNPAVLVLDEPSAGLDPSARRNLWEIIERQRQKGTTVLLSTHHMDEATQVCDRLAILVGGRIAAEGEPDALIREHSATATVSFEVSATRTTEEIRALGIEGDISSSGSAGTAFSIVTEDPDAVIRRLTFTPGLQAFNYRVTRSSLEDVFVEVSATSS</sequence>
<gene>
    <name evidence="2" type="ORF">G7067_08545</name>
</gene>
<dbReference type="Gene3D" id="3.40.50.300">
    <property type="entry name" value="P-loop containing nucleotide triphosphate hydrolases"/>
    <property type="match status" value="1"/>
</dbReference>
<dbReference type="KEGG" id="lins:G7067_08545"/>
<dbReference type="PANTHER" id="PTHR43582:SF2">
    <property type="entry name" value="LINEARMYCIN RESISTANCE ATP-BINDING PROTEIN LNRL"/>
    <property type="match status" value="1"/>
</dbReference>
<keyword evidence="3" id="KW-1185">Reference proteome</keyword>
<dbReference type="SUPFAM" id="SSF52540">
    <property type="entry name" value="P-loop containing nucleoside triphosphate hydrolases"/>
    <property type="match status" value="1"/>
</dbReference>
<keyword evidence="2" id="KW-0067">ATP-binding</keyword>
<feature type="domain" description="ATPase AAA-type core" evidence="1">
    <location>
        <begin position="21"/>
        <end position="92"/>
    </location>
</feature>
<evidence type="ECO:0000313" key="2">
    <source>
        <dbReference type="EMBL" id="QIM16456.1"/>
    </source>
</evidence>
<protein>
    <submittedName>
        <fullName evidence="2">ABC transporter ATP-binding protein</fullName>
    </submittedName>
</protein>
<dbReference type="Pfam" id="PF13304">
    <property type="entry name" value="AAA_21"/>
    <property type="match status" value="1"/>
</dbReference>
<keyword evidence="2" id="KW-0547">Nucleotide-binding</keyword>
<dbReference type="InterPro" id="IPR027417">
    <property type="entry name" value="P-loop_NTPase"/>
</dbReference>
<accession>A0A6G8FJ14</accession>
<organism evidence="2 3">
    <name type="scientific">Leucobacter insecticola</name>
    <dbReference type="NCBI Taxonomy" id="2714934"/>
    <lineage>
        <taxon>Bacteria</taxon>
        <taxon>Bacillati</taxon>
        <taxon>Actinomycetota</taxon>
        <taxon>Actinomycetes</taxon>
        <taxon>Micrococcales</taxon>
        <taxon>Microbacteriaceae</taxon>
        <taxon>Leucobacter</taxon>
    </lineage>
</organism>
<dbReference type="GO" id="GO:0005524">
    <property type="term" value="F:ATP binding"/>
    <property type="evidence" value="ECO:0007669"/>
    <property type="project" value="UniProtKB-KW"/>
</dbReference>
<dbReference type="EMBL" id="CP049934">
    <property type="protein sequence ID" value="QIM16456.1"/>
    <property type="molecule type" value="Genomic_DNA"/>
</dbReference>
<name>A0A6G8FJ14_9MICO</name>
<dbReference type="InterPro" id="IPR003959">
    <property type="entry name" value="ATPase_AAA_core"/>
</dbReference>
<dbReference type="Proteomes" id="UP000501387">
    <property type="component" value="Chromosome"/>
</dbReference>
<evidence type="ECO:0000259" key="1">
    <source>
        <dbReference type="Pfam" id="PF13304"/>
    </source>
</evidence>
<reference evidence="2 3" key="1">
    <citation type="submission" date="2020-03" db="EMBL/GenBank/DDBJ databases">
        <title>Leucobacter sp. nov., isolated from beetles.</title>
        <authorList>
            <person name="Hyun D.-W."/>
            <person name="Bae J.-W."/>
        </authorList>
    </citation>
    <scope>NUCLEOTIDE SEQUENCE [LARGE SCALE GENOMIC DNA]</scope>
    <source>
        <strain evidence="2 3">HDW9B</strain>
    </source>
</reference>
<proteinExistence type="predicted"/>